<dbReference type="PANTHER" id="PTHR13088:SF3">
    <property type="entry name" value="FAS APOPTOTIC INHIBITORY MOLECULE 1"/>
    <property type="match status" value="1"/>
</dbReference>
<evidence type="ECO:0000256" key="1">
    <source>
        <dbReference type="SAM" id="MobiDB-lite"/>
    </source>
</evidence>
<dbReference type="Proteomes" id="UP000095282">
    <property type="component" value="Unplaced"/>
</dbReference>
<accession>A0A1I7THX4</accession>
<dbReference type="AlphaFoldDB" id="A0A1I7THX4"/>
<dbReference type="GO" id="GO:1902042">
    <property type="term" value="P:negative regulation of extrinsic apoptotic signaling pathway via death domain receptors"/>
    <property type="evidence" value="ECO:0007669"/>
    <property type="project" value="TreeGrafter"/>
</dbReference>
<feature type="domain" description="PID" evidence="2">
    <location>
        <begin position="104"/>
        <end position="281"/>
    </location>
</feature>
<dbReference type="InterPro" id="IPR010695">
    <property type="entry name" value="FAIM1"/>
</dbReference>
<feature type="region of interest" description="Disordered" evidence="1">
    <location>
        <begin position="583"/>
        <end position="614"/>
    </location>
</feature>
<dbReference type="FunFam" id="2.40.128.180:FF:000001">
    <property type="entry name" value="Fas apoptotic inhibitory molecule 1"/>
    <property type="match status" value="1"/>
</dbReference>
<dbReference type="PANTHER" id="PTHR13088">
    <property type="entry name" value="FAS APOPTOTIC INHIBITORY MOLECULE FAIM"/>
    <property type="match status" value="1"/>
</dbReference>
<evidence type="ECO:0000313" key="3">
    <source>
        <dbReference type="Proteomes" id="UP000095282"/>
    </source>
</evidence>
<keyword evidence="3" id="KW-1185">Reference proteome</keyword>
<dbReference type="WBParaSite" id="Csp11.Scaffold619.g6098.t1">
    <property type="protein sequence ID" value="Csp11.Scaffold619.g6098.t1"/>
    <property type="gene ID" value="Csp11.Scaffold619.g6098"/>
</dbReference>
<reference evidence="4" key="1">
    <citation type="submission" date="2016-11" db="UniProtKB">
        <authorList>
            <consortium name="WormBaseParasite"/>
        </authorList>
    </citation>
    <scope>IDENTIFICATION</scope>
</reference>
<dbReference type="Gene3D" id="2.40.128.180">
    <property type="match status" value="2"/>
</dbReference>
<sequence length="635" mass="70776">MPEGDIVATWNVPLHAQVHKIEFEHGTTTGKRIIRVDGKEILRRDWMFKLVGKEAFKVGDMKCTINVEALGTFAYEYSLEVNGKTFNKFKEEQCKKLLSWETIISGQEWRVVLDKETMEVWANGNNINTAGEFVDNGNITHFELGKTPCRIIAKSSGKRKLSVWSNGVLLEYIEGEKKTETVFFPIITLHYCAAVRYVNVEGFRVGGGGEQFMPLDSQFANIPNSPHPPIFAAIFRRTTGVKVLECHGFICTNVKAANALVRCMVHAYTETMQLKMDERIPGLKAIKEGEGSTGERSPNSPSSEIEENSFEEDIPHEEKNMKNWQERRQQDGEYDSVSISSSLVNHNKNKKAASETGGIRGALVPFEEPMRRAGSDNDLSYRGPPPHHPYGMHPFPMMAPPPFGFFPPPPPPPHLRFGPPPPHFMGRGFPMGGPYMPPPPRGFMPPPPHPMMFRGGFPPFFPPPPPHFMRPASPPPGDGPIITGPESVYGTMRRGAYEEPAYVGATGGFPEASYQPANYGGDGYETYYDTFKKRGTLKKGESASMASTRADSQWDQYEAGIYRKPHINEKAFSGTLRSMAAKDTSNATLNRSEHAEVGSQTVETEITRPDSPPVDYEAFEKLKLKEARRAAQTTN</sequence>
<name>A0A1I7THX4_9PELO</name>
<dbReference type="eggNOG" id="KOG4352">
    <property type="taxonomic scope" value="Eukaryota"/>
</dbReference>
<dbReference type="SMART" id="SM00462">
    <property type="entry name" value="PTB"/>
    <property type="match status" value="1"/>
</dbReference>
<dbReference type="STRING" id="1561998.A0A1I7THX4"/>
<evidence type="ECO:0000313" key="4">
    <source>
        <dbReference type="WBParaSite" id="Csp11.Scaffold619.g6098.t1"/>
    </source>
</evidence>
<feature type="compositionally biased region" description="Acidic residues" evidence="1">
    <location>
        <begin position="304"/>
        <end position="315"/>
    </location>
</feature>
<organism evidence="3 4">
    <name type="scientific">Caenorhabditis tropicalis</name>
    <dbReference type="NCBI Taxonomy" id="1561998"/>
    <lineage>
        <taxon>Eukaryota</taxon>
        <taxon>Metazoa</taxon>
        <taxon>Ecdysozoa</taxon>
        <taxon>Nematoda</taxon>
        <taxon>Chromadorea</taxon>
        <taxon>Rhabditida</taxon>
        <taxon>Rhabditina</taxon>
        <taxon>Rhabditomorpha</taxon>
        <taxon>Rhabditoidea</taxon>
        <taxon>Rhabditidae</taxon>
        <taxon>Peloderinae</taxon>
        <taxon>Caenorhabditis</taxon>
    </lineage>
</organism>
<dbReference type="Pfam" id="PF06905">
    <property type="entry name" value="FAIM1"/>
    <property type="match status" value="1"/>
</dbReference>
<evidence type="ECO:0000259" key="2">
    <source>
        <dbReference type="SMART" id="SM00462"/>
    </source>
</evidence>
<protein>
    <submittedName>
        <fullName evidence="4">PID domain-containing protein</fullName>
    </submittedName>
</protein>
<dbReference type="InterPro" id="IPR038513">
    <property type="entry name" value="FAIM1_dom_sf"/>
</dbReference>
<feature type="region of interest" description="Disordered" evidence="1">
    <location>
        <begin position="285"/>
        <end position="316"/>
    </location>
</feature>
<proteinExistence type="predicted"/>
<dbReference type="InterPro" id="IPR006020">
    <property type="entry name" value="PTB/PI_dom"/>
</dbReference>